<dbReference type="PANTHER" id="PTHR28285:SF1">
    <property type="entry name" value="PROTEIN BIG1"/>
    <property type="match status" value="1"/>
</dbReference>
<keyword evidence="6" id="KW-0256">Endoplasmic reticulum</keyword>
<dbReference type="RefSeq" id="XP_060286493.1">
    <property type="nucleotide sequence ID" value="XM_060423094.1"/>
</dbReference>
<feature type="transmembrane region" description="Helical" evidence="10">
    <location>
        <begin position="162"/>
        <end position="183"/>
    </location>
</feature>
<dbReference type="GO" id="GO:0006078">
    <property type="term" value="P:(1-&gt;6)-beta-D-glucan biosynthetic process"/>
    <property type="evidence" value="ECO:0007669"/>
    <property type="project" value="TreeGrafter"/>
</dbReference>
<feature type="transmembrane region" description="Helical" evidence="10">
    <location>
        <begin position="257"/>
        <end position="279"/>
    </location>
</feature>
<keyword evidence="4 10" id="KW-0812">Transmembrane</keyword>
<evidence type="ECO:0000313" key="14">
    <source>
        <dbReference type="Proteomes" id="UP001244011"/>
    </source>
</evidence>
<dbReference type="Pfam" id="PF20520">
    <property type="entry name" value="Ac45-VOA1_TM"/>
    <property type="match status" value="1"/>
</dbReference>
<dbReference type="GO" id="GO:0009272">
    <property type="term" value="P:fungal-type cell wall biogenesis"/>
    <property type="evidence" value="ECO:0007669"/>
    <property type="project" value="TreeGrafter"/>
</dbReference>
<evidence type="ECO:0000259" key="12">
    <source>
        <dbReference type="Pfam" id="PF20520"/>
    </source>
</evidence>
<dbReference type="InterPro" id="IPR037654">
    <property type="entry name" value="Big1"/>
</dbReference>
<comment type="caution">
    <text evidence="13">The sequence shown here is derived from an EMBL/GenBank/DDBJ whole genome shotgun (WGS) entry which is preliminary data.</text>
</comment>
<evidence type="ECO:0000256" key="11">
    <source>
        <dbReference type="SAM" id="SignalP"/>
    </source>
</evidence>
<dbReference type="InterPro" id="IPR046756">
    <property type="entry name" value="VAS1/VOA1_TM"/>
</dbReference>
<name>A0AAJ0FRL8_9PEZI</name>
<gene>
    <name evidence="13" type="ORF">QBC33DRAFT_259381</name>
</gene>
<reference evidence="13" key="1">
    <citation type="submission" date="2023-06" db="EMBL/GenBank/DDBJ databases">
        <title>Genome-scale phylogeny and comparative genomics of the fungal order Sordariales.</title>
        <authorList>
            <consortium name="Lawrence Berkeley National Laboratory"/>
            <person name="Hensen N."/>
            <person name="Bonometti L."/>
            <person name="Westerberg I."/>
            <person name="Brannstrom I.O."/>
            <person name="Guillou S."/>
            <person name="Cros-Aarteil S."/>
            <person name="Calhoun S."/>
            <person name="Haridas S."/>
            <person name="Kuo A."/>
            <person name="Mondo S."/>
            <person name="Pangilinan J."/>
            <person name="Riley R."/>
            <person name="Labutti K."/>
            <person name="Andreopoulos B."/>
            <person name="Lipzen A."/>
            <person name="Chen C."/>
            <person name="Yanf M."/>
            <person name="Daum C."/>
            <person name="Ng V."/>
            <person name="Clum A."/>
            <person name="Steindorff A."/>
            <person name="Ohm R."/>
            <person name="Martin F."/>
            <person name="Silar P."/>
            <person name="Natvig D."/>
            <person name="Lalanne C."/>
            <person name="Gautier V."/>
            <person name="Ament-Velasquez S.L."/>
            <person name="Kruys A."/>
            <person name="Hutchinson M.I."/>
            <person name="Powell A.J."/>
            <person name="Barry K."/>
            <person name="Miller A.N."/>
            <person name="Grigoriev I.V."/>
            <person name="Debuchy R."/>
            <person name="Gladieux P."/>
            <person name="Thoren M.H."/>
            <person name="Johannesson H."/>
        </authorList>
    </citation>
    <scope>NUCLEOTIDE SEQUENCE</scope>
    <source>
        <strain evidence="13">8032-3</strain>
    </source>
</reference>
<dbReference type="PANTHER" id="PTHR28285">
    <property type="entry name" value="PROTEIN BIG1"/>
    <property type="match status" value="1"/>
</dbReference>
<evidence type="ECO:0000256" key="3">
    <source>
        <dbReference type="ARBA" id="ARBA00022089"/>
    </source>
</evidence>
<evidence type="ECO:0000256" key="8">
    <source>
        <dbReference type="ARBA" id="ARBA00023136"/>
    </source>
</evidence>
<feature type="signal peptide" evidence="11">
    <location>
        <begin position="1"/>
        <end position="19"/>
    </location>
</feature>
<evidence type="ECO:0000256" key="1">
    <source>
        <dbReference type="ARBA" id="ARBA00004115"/>
    </source>
</evidence>
<keyword evidence="14" id="KW-1185">Reference proteome</keyword>
<dbReference type="GeneID" id="85306281"/>
<proteinExistence type="inferred from homology"/>
<evidence type="ECO:0000256" key="4">
    <source>
        <dbReference type="ARBA" id="ARBA00022692"/>
    </source>
</evidence>
<keyword evidence="8 10" id="KW-0472">Membrane</keyword>
<dbReference type="AlphaFoldDB" id="A0AAJ0FRL8"/>
<comment type="subcellular location">
    <subcellularLocation>
        <location evidence="1">Endoplasmic reticulum membrane</location>
        <topology evidence="1">Single-pass type I membrane protein</topology>
    </subcellularLocation>
</comment>
<evidence type="ECO:0000256" key="9">
    <source>
        <dbReference type="ARBA" id="ARBA00023316"/>
    </source>
</evidence>
<organism evidence="13 14">
    <name type="scientific">Phialemonium atrogriseum</name>
    <dbReference type="NCBI Taxonomy" id="1093897"/>
    <lineage>
        <taxon>Eukaryota</taxon>
        <taxon>Fungi</taxon>
        <taxon>Dikarya</taxon>
        <taxon>Ascomycota</taxon>
        <taxon>Pezizomycotina</taxon>
        <taxon>Sordariomycetes</taxon>
        <taxon>Sordariomycetidae</taxon>
        <taxon>Cephalothecales</taxon>
        <taxon>Cephalothecaceae</taxon>
        <taxon>Phialemonium</taxon>
    </lineage>
</organism>
<evidence type="ECO:0000256" key="6">
    <source>
        <dbReference type="ARBA" id="ARBA00022824"/>
    </source>
</evidence>
<feature type="domain" description="V-type proton ATPase subunit S1/VOA1 transmembrane" evidence="12">
    <location>
        <begin position="251"/>
        <end position="290"/>
    </location>
</feature>
<keyword evidence="9" id="KW-0961">Cell wall biogenesis/degradation</keyword>
<feature type="chain" id="PRO_5042532216" description="Protein BIG1" evidence="11">
    <location>
        <begin position="20"/>
        <end position="301"/>
    </location>
</feature>
<dbReference type="GO" id="GO:0071555">
    <property type="term" value="P:cell wall organization"/>
    <property type="evidence" value="ECO:0007669"/>
    <property type="project" value="UniProtKB-KW"/>
</dbReference>
<comment type="similarity">
    <text evidence="2">Belongs to the BIG1 family.</text>
</comment>
<protein>
    <recommendedName>
        <fullName evidence="3">Protein BIG1</fullName>
    </recommendedName>
</protein>
<evidence type="ECO:0000256" key="2">
    <source>
        <dbReference type="ARBA" id="ARBA00008203"/>
    </source>
</evidence>
<dbReference type="Proteomes" id="UP001244011">
    <property type="component" value="Unassembled WGS sequence"/>
</dbReference>
<evidence type="ECO:0000256" key="10">
    <source>
        <dbReference type="SAM" id="Phobius"/>
    </source>
</evidence>
<accession>A0AAJ0FRL8</accession>
<evidence type="ECO:0000313" key="13">
    <source>
        <dbReference type="EMBL" id="KAK1770280.1"/>
    </source>
</evidence>
<sequence length="301" mass="32579">MHLSLAYSLLACAATAVHAFSDSSPFILFSTSRFPSPPKNDQLQTSSQVLASATDILSSCPTERYLLVSQPNAHAADIRAGTASPCNMPNLCRAMASDSVRGRFGVAEVVGSVESGSLAGAVRAACLGAGKEARVQEVALPDLPGLEEEAKRKEVLADNGRWFVGGVKTFFFSFSVLTLWLLIDYDLGQLLEKLDGDYTVLLFSDRNELATYEPSFVEPVHIDLKRQTGPVFVGRRADNSTNNLPLFEKYQFFTPGIFMVIITVIILLSILGVGLRALASLEVSYGAFDKDMGPAAQKKQF</sequence>
<dbReference type="GO" id="GO:0005789">
    <property type="term" value="C:endoplasmic reticulum membrane"/>
    <property type="evidence" value="ECO:0007669"/>
    <property type="project" value="UniProtKB-SubCell"/>
</dbReference>
<dbReference type="EMBL" id="MU839000">
    <property type="protein sequence ID" value="KAK1770280.1"/>
    <property type="molecule type" value="Genomic_DNA"/>
</dbReference>
<evidence type="ECO:0000256" key="7">
    <source>
        <dbReference type="ARBA" id="ARBA00022989"/>
    </source>
</evidence>
<keyword evidence="5 11" id="KW-0732">Signal</keyword>
<keyword evidence="7 10" id="KW-1133">Transmembrane helix</keyword>
<evidence type="ECO:0000256" key="5">
    <source>
        <dbReference type="ARBA" id="ARBA00022729"/>
    </source>
</evidence>